<gene>
    <name evidence="1" type="ordered locus">AS9A_4284</name>
</gene>
<dbReference type="KEGG" id="asd:AS9A_4284"/>
<dbReference type="AlphaFoldDB" id="F6EL54"/>
<reference evidence="1 2" key="1">
    <citation type="journal article" date="2011" name="J. Bacteriol.">
        <title>Complete genome sequence of Amycolicicoccus subflavus DQS3-9A1T, an actinomycete isolated from crude oil-polluted soil.</title>
        <authorList>
            <person name="Cai M."/>
            <person name="Chen W.M."/>
            <person name="Nie Y."/>
            <person name="Chi C.Q."/>
            <person name="Wang Y.N."/>
            <person name="Tang Y.Q."/>
            <person name="Li G.Y."/>
            <person name="Wu X.L."/>
        </authorList>
    </citation>
    <scope>NUCLEOTIDE SEQUENCE [LARGE SCALE GENOMIC DNA]</scope>
    <source>
        <strain evidence="2">DSM 45089 / DQS3-9A1</strain>
    </source>
</reference>
<evidence type="ECO:0000313" key="1">
    <source>
        <dbReference type="EMBL" id="AEF42717.1"/>
    </source>
</evidence>
<evidence type="ECO:0000313" key="2">
    <source>
        <dbReference type="Proteomes" id="UP000009235"/>
    </source>
</evidence>
<dbReference type="Proteomes" id="UP000009235">
    <property type="component" value="Chromosome"/>
</dbReference>
<name>F6EL54_HOYSD</name>
<sequence>MTHRDELQVRIRVGYADGTLKKLNATPEEGARRRTPCIASHLARVN</sequence>
<protein>
    <submittedName>
        <fullName evidence="1">Uncharacterized protein</fullName>
    </submittedName>
</protein>
<dbReference type="EMBL" id="CP002786">
    <property type="protein sequence ID" value="AEF42717.1"/>
    <property type="molecule type" value="Genomic_DNA"/>
</dbReference>
<keyword evidence="2" id="KW-1185">Reference proteome</keyword>
<dbReference type="HOGENOM" id="CLU_3179420_0_0_11"/>
<proteinExistence type="predicted"/>
<accession>F6EL54</accession>
<organism evidence="1 2">
    <name type="scientific">Hoyosella subflava (strain DSM 45089 / JCM 17490 / NBRC 109087 / DQS3-9A1)</name>
    <name type="common">Amycolicicoccus subflavus</name>
    <dbReference type="NCBI Taxonomy" id="443218"/>
    <lineage>
        <taxon>Bacteria</taxon>
        <taxon>Bacillati</taxon>
        <taxon>Actinomycetota</taxon>
        <taxon>Actinomycetes</taxon>
        <taxon>Mycobacteriales</taxon>
        <taxon>Hoyosellaceae</taxon>
        <taxon>Hoyosella</taxon>
    </lineage>
</organism>